<proteinExistence type="inferred from homology"/>
<evidence type="ECO:0000256" key="7">
    <source>
        <dbReference type="ARBA" id="ARBA00023054"/>
    </source>
</evidence>
<evidence type="ECO:0000313" key="15">
    <source>
        <dbReference type="EMBL" id="KAI2666925.1"/>
    </source>
</evidence>
<dbReference type="InterPro" id="IPR006612">
    <property type="entry name" value="THAP_Znf"/>
</dbReference>
<dbReference type="PANTHER" id="PTHR46600:SF1">
    <property type="entry name" value="THAP DOMAIN-CONTAINING PROTEIN 1"/>
    <property type="match status" value="1"/>
</dbReference>
<dbReference type="PANTHER" id="PTHR46600">
    <property type="entry name" value="THAP DOMAIN-CONTAINING"/>
    <property type="match status" value="1"/>
</dbReference>
<evidence type="ECO:0000256" key="9">
    <source>
        <dbReference type="ARBA" id="ARBA00023163"/>
    </source>
</evidence>
<evidence type="ECO:0000256" key="1">
    <source>
        <dbReference type="ARBA" id="ARBA00004642"/>
    </source>
</evidence>
<dbReference type="EMBL" id="JACTAM010000003">
    <property type="protein sequence ID" value="KAI2666925.1"/>
    <property type="molecule type" value="Genomic_DNA"/>
</dbReference>
<evidence type="ECO:0000256" key="13">
    <source>
        <dbReference type="RuleBase" id="RU369073"/>
    </source>
</evidence>
<dbReference type="Pfam" id="PF05485">
    <property type="entry name" value="THAP"/>
    <property type="match status" value="1"/>
</dbReference>
<evidence type="ECO:0000259" key="14">
    <source>
        <dbReference type="PROSITE" id="PS50950"/>
    </source>
</evidence>
<evidence type="ECO:0000256" key="11">
    <source>
        <dbReference type="ARBA" id="ARBA00023306"/>
    </source>
</evidence>
<keyword evidence="4 12" id="KW-0863">Zinc-finger</keyword>
<sequence>MAYCCVPGCTSYQHKDSDKKLSFHRFPSDPKACREWIVKIRRDIGPHFQITDNTRVCSKHFTQDCIVRSLTGLNRLKQGSVPTVFTWCRELKPRRTLQRSQRYVNFF</sequence>
<dbReference type="Proteomes" id="UP000830375">
    <property type="component" value="Unassembled WGS sequence"/>
</dbReference>
<comment type="caution">
    <text evidence="15">The sequence shown here is derived from an EMBL/GenBank/DDBJ whole genome shotgun (WGS) entry which is preliminary data.</text>
</comment>
<accession>A0ABQ8MVQ6</accession>
<evidence type="ECO:0000256" key="5">
    <source>
        <dbReference type="ARBA" id="ARBA00022833"/>
    </source>
</evidence>
<dbReference type="InterPro" id="IPR038441">
    <property type="entry name" value="THAP_Znf_sf"/>
</dbReference>
<keyword evidence="11 13" id="KW-0131">Cell cycle</keyword>
<dbReference type="SMART" id="SM00692">
    <property type="entry name" value="DM3"/>
    <property type="match status" value="1"/>
</dbReference>
<dbReference type="InterPro" id="IPR026516">
    <property type="entry name" value="THAP1/10"/>
</dbReference>
<protein>
    <recommendedName>
        <fullName evidence="13">THAP domain-containing protein 1</fullName>
    </recommendedName>
</protein>
<evidence type="ECO:0000313" key="16">
    <source>
        <dbReference type="Proteomes" id="UP000830375"/>
    </source>
</evidence>
<comment type="subcellular location">
    <subcellularLocation>
        <location evidence="1 13">Nucleus</location>
        <location evidence="1 13">Nucleoplasm</location>
    </subcellularLocation>
</comment>
<feature type="domain" description="THAP-type" evidence="14">
    <location>
        <begin position="1"/>
        <end position="85"/>
    </location>
</feature>
<dbReference type="Gene3D" id="6.20.210.20">
    <property type="entry name" value="THAP domain"/>
    <property type="match status" value="1"/>
</dbReference>
<dbReference type="SMART" id="SM00980">
    <property type="entry name" value="THAP"/>
    <property type="match status" value="1"/>
</dbReference>
<evidence type="ECO:0000256" key="10">
    <source>
        <dbReference type="ARBA" id="ARBA00023242"/>
    </source>
</evidence>
<evidence type="ECO:0000256" key="8">
    <source>
        <dbReference type="ARBA" id="ARBA00023125"/>
    </source>
</evidence>
<name>A0ABQ8MVQ6_LABRO</name>
<evidence type="ECO:0000256" key="12">
    <source>
        <dbReference type="PROSITE-ProRule" id="PRU00309"/>
    </source>
</evidence>
<evidence type="ECO:0000256" key="6">
    <source>
        <dbReference type="ARBA" id="ARBA00023015"/>
    </source>
</evidence>
<evidence type="ECO:0000256" key="3">
    <source>
        <dbReference type="ARBA" id="ARBA00022723"/>
    </source>
</evidence>
<gene>
    <name evidence="15" type="ORF">H4Q32_027780</name>
</gene>
<keyword evidence="6 13" id="KW-0805">Transcription regulation</keyword>
<keyword evidence="9 13" id="KW-0804">Transcription</keyword>
<organism evidence="15 16">
    <name type="scientific">Labeo rohita</name>
    <name type="common">Indian major carp</name>
    <name type="synonym">Cyprinus rohita</name>
    <dbReference type="NCBI Taxonomy" id="84645"/>
    <lineage>
        <taxon>Eukaryota</taxon>
        <taxon>Metazoa</taxon>
        <taxon>Chordata</taxon>
        <taxon>Craniata</taxon>
        <taxon>Vertebrata</taxon>
        <taxon>Euteleostomi</taxon>
        <taxon>Actinopterygii</taxon>
        <taxon>Neopterygii</taxon>
        <taxon>Teleostei</taxon>
        <taxon>Ostariophysi</taxon>
        <taxon>Cypriniformes</taxon>
        <taxon>Cyprinidae</taxon>
        <taxon>Labeoninae</taxon>
        <taxon>Labeonini</taxon>
        <taxon>Labeo</taxon>
    </lineage>
</organism>
<dbReference type="PROSITE" id="PS50950">
    <property type="entry name" value="ZF_THAP"/>
    <property type="match status" value="1"/>
</dbReference>
<keyword evidence="5" id="KW-0862">Zinc</keyword>
<keyword evidence="16" id="KW-1185">Reference proteome</keyword>
<dbReference type="SUPFAM" id="SSF57716">
    <property type="entry name" value="Glucocorticoid receptor-like (DNA-binding domain)"/>
    <property type="match status" value="1"/>
</dbReference>
<keyword evidence="10 13" id="KW-0539">Nucleus</keyword>
<comment type="function">
    <text evidence="13">DNA-binding transcription regulator that regulates endothelial cell proliferation and G1/S cell-cycle progression. Specifically binds the 5'-[AT]NTNN[GT]GGCA[AGT]-3' core DNA sequence and acts by modulating expression of pRB-E2F cell-cycle target genes.</text>
</comment>
<evidence type="ECO:0000256" key="2">
    <source>
        <dbReference type="ARBA" id="ARBA00006177"/>
    </source>
</evidence>
<reference evidence="15 16" key="1">
    <citation type="submission" date="2022-01" db="EMBL/GenBank/DDBJ databases">
        <title>A high-quality chromosome-level genome assembly of rohu carp, Labeo rohita.</title>
        <authorList>
            <person name="Arick M.A. II"/>
            <person name="Hsu C.-Y."/>
            <person name="Magbanua Z."/>
            <person name="Pechanova O."/>
            <person name="Grover C."/>
            <person name="Miller E."/>
            <person name="Thrash A."/>
            <person name="Ezzel L."/>
            <person name="Alam S."/>
            <person name="Benzie J."/>
            <person name="Hamilton M."/>
            <person name="Karsi A."/>
            <person name="Lawrence M.L."/>
            <person name="Peterson D.G."/>
        </authorList>
    </citation>
    <scope>NUCLEOTIDE SEQUENCE [LARGE SCALE GENOMIC DNA]</scope>
    <source>
        <strain evidence="16">BAU-BD-2019</strain>
        <tissue evidence="15">Blood</tissue>
    </source>
</reference>
<keyword evidence="3" id="KW-0479">Metal-binding</keyword>
<evidence type="ECO:0000256" key="4">
    <source>
        <dbReference type="ARBA" id="ARBA00022771"/>
    </source>
</evidence>
<keyword evidence="8 12" id="KW-0238">DNA-binding</keyword>
<comment type="similarity">
    <text evidence="2 13">Belongs to the THAP1 family.</text>
</comment>
<keyword evidence="7 13" id="KW-0175">Coiled coil</keyword>